<dbReference type="RefSeq" id="WP_256312785.1">
    <property type="nucleotide sequence ID" value="NZ_JANGAC010000020.1"/>
</dbReference>
<gene>
    <name evidence="2" type="primary">ltrA</name>
    <name evidence="2" type="ORF">NE686_19420</name>
</gene>
<dbReference type="InterPro" id="IPR030931">
    <property type="entry name" value="Group_II_RT_mat"/>
</dbReference>
<dbReference type="Gene3D" id="3.40.630.40">
    <property type="entry name" value="Zn-dependent exopeptidases"/>
    <property type="match status" value="1"/>
</dbReference>
<reference evidence="2 3" key="1">
    <citation type="submission" date="2022-06" db="EMBL/GenBank/DDBJ databases">
        <title>Isolation of gut microbiota from human fecal samples.</title>
        <authorList>
            <person name="Pamer E.G."/>
            <person name="Barat B."/>
            <person name="Waligurski E."/>
            <person name="Medina S."/>
            <person name="Paddock L."/>
            <person name="Mostad J."/>
        </authorList>
    </citation>
    <scope>NUCLEOTIDE SEQUENCE [LARGE SCALE GENOMIC DNA]</scope>
    <source>
        <strain evidence="2 3">DFI.7.95</strain>
    </source>
</reference>
<dbReference type="Pfam" id="PF00078">
    <property type="entry name" value="RVT_1"/>
    <property type="match status" value="1"/>
</dbReference>
<dbReference type="InterPro" id="IPR002508">
    <property type="entry name" value="MurNAc-LAA_cat"/>
</dbReference>
<protein>
    <submittedName>
        <fullName evidence="2">Group II intron reverse transcriptase/maturase</fullName>
        <ecNumber evidence="2">2.7.7.49</ecNumber>
    </submittedName>
</protein>
<dbReference type="SUPFAM" id="SSF56672">
    <property type="entry name" value="DNA/RNA polymerases"/>
    <property type="match status" value="1"/>
</dbReference>
<dbReference type="PROSITE" id="PS50878">
    <property type="entry name" value="RT_POL"/>
    <property type="match status" value="1"/>
</dbReference>
<dbReference type="CDD" id="cd02696">
    <property type="entry name" value="MurNAc-LAA"/>
    <property type="match status" value="1"/>
</dbReference>
<organism evidence="2 3">
    <name type="scientific">Tissierella carlieri</name>
    <dbReference type="NCBI Taxonomy" id="689904"/>
    <lineage>
        <taxon>Bacteria</taxon>
        <taxon>Bacillati</taxon>
        <taxon>Bacillota</taxon>
        <taxon>Tissierellia</taxon>
        <taxon>Tissierellales</taxon>
        <taxon>Tissierellaceae</taxon>
        <taxon>Tissierella</taxon>
    </lineage>
</organism>
<dbReference type="Pfam" id="PF08388">
    <property type="entry name" value="GIIM"/>
    <property type="match status" value="1"/>
</dbReference>
<keyword evidence="2" id="KW-0548">Nucleotidyltransferase</keyword>
<dbReference type="InterPro" id="IPR000477">
    <property type="entry name" value="RT_dom"/>
</dbReference>
<dbReference type="EMBL" id="JANGAC010000020">
    <property type="protein sequence ID" value="MCQ4925283.1"/>
    <property type="molecule type" value="Genomic_DNA"/>
</dbReference>
<proteinExistence type="predicted"/>
<sequence>MNAQKANNTKEKVRKLQRKLYLAAKLNSKRRFHALYDKVYREDILMEAWKRVKSNGGIGGIDQITIADVEKYGVNKFLQEIQTGLKEGKYHPKPVKRTYILKGKDQKRPLGIPIVKDRIIQMAVKIVIEPIFEADFKDNSYGFRPKRNAHQALERIRKDTAKKGGWVVDADIKGYFDNINHEKLMILVKQRISDRRILKMIWKWLRVGVISPLLSNIYLHYLDVVREKHYNHLGKLIRYCDDLVISRTRKEAEHGLKAVKYIMSKLELELHPDKTRLVNMWDGKDGFDFLGFHHMRKTIEAAKGNKFQETHQFPSQKAMQKMRDNIKRVFASRSTLLLEIEDMIKILNPKIVGMRNYYGLKNAGKQLNKVDWYIIKKFTLWYNYKSQNKHRYVSDTEEDTPLSVRTKKANDIKADAYVSIHFNAYQGTWGIHGGIETYYHPSSIKGKGLADLVQDELIKETGLRNRGAKKANFQVLRETDMTAILCECGFMDNLDEAKLMLDENYQMKCARAIAKGICRHFGVEYKEEKKEIYSPWQRKLWNGQ</sequence>
<evidence type="ECO:0000259" key="1">
    <source>
        <dbReference type="PROSITE" id="PS50878"/>
    </source>
</evidence>
<keyword evidence="2" id="KW-0808">Transferase</keyword>
<dbReference type="InterPro" id="IPR013597">
    <property type="entry name" value="Mat_intron_G2"/>
</dbReference>
<dbReference type="InterPro" id="IPR043502">
    <property type="entry name" value="DNA/RNA_pol_sf"/>
</dbReference>
<dbReference type="CDD" id="cd01651">
    <property type="entry name" value="RT_G2_intron"/>
    <property type="match status" value="1"/>
</dbReference>
<dbReference type="EC" id="2.7.7.49" evidence="2"/>
<dbReference type="NCBIfam" id="TIGR04416">
    <property type="entry name" value="group_II_RT_mat"/>
    <property type="match status" value="1"/>
</dbReference>
<dbReference type="InterPro" id="IPR051083">
    <property type="entry name" value="GrpII_Intron_Splice-Mob/Def"/>
</dbReference>
<dbReference type="SUPFAM" id="SSF53187">
    <property type="entry name" value="Zn-dependent exopeptidases"/>
    <property type="match status" value="1"/>
</dbReference>
<dbReference type="Proteomes" id="UP001524478">
    <property type="component" value="Unassembled WGS sequence"/>
</dbReference>
<dbReference type="PANTHER" id="PTHR34047">
    <property type="entry name" value="NUCLEAR INTRON MATURASE 1, MITOCHONDRIAL-RELATED"/>
    <property type="match status" value="1"/>
</dbReference>
<feature type="domain" description="Reverse transcriptase" evidence="1">
    <location>
        <begin position="81"/>
        <end position="294"/>
    </location>
</feature>
<dbReference type="Pfam" id="PF01520">
    <property type="entry name" value="Amidase_3"/>
    <property type="match status" value="1"/>
</dbReference>
<keyword evidence="3" id="KW-1185">Reference proteome</keyword>
<name>A0ABT1SFL4_9FIRM</name>
<keyword evidence="2" id="KW-0695">RNA-directed DNA polymerase</keyword>
<dbReference type="SMART" id="SM00646">
    <property type="entry name" value="Ami_3"/>
    <property type="match status" value="1"/>
</dbReference>
<evidence type="ECO:0000313" key="3">
    <source>
        <dbReference type="Proteomes" id="UP001524478"/>
    </source>
</evidence>
<comment type="caution">
    <text evidence="2">The sequence shown here is derived from an EMBL/GenBank/DDBJ whole genome shotgun (WGS) entry which is preliminary data.</text>
</comment>
<accession>A0ABT1SFL4</accession>
<evidence type="ECO:0000313" key="2">
    <source>
        <dbReference type="EMBL" id="MCQ4925283.1"/>
    </source>
</evidence>
<dbReference type="PANTHER" id="PTHR34047:SF8">
    <property type="entry name" value="PROTEIN YKFC"/>
    <property type="match status" value="1"/>
</dbReference>
<dbReference type="GO" id="GO:0003964">
    <property type="term" value="F:RNA-directed DNA polymerase activity"/>
    <property type="evidence" value="ECO:0007669"/>
    <property type="project" value="UniProtKB-KW"/>
</dbReference>